<keyword evidence="22" id="KW-1185">Reference proteome</keyword>
<feature type="transmembrane region" description="Helical" evidence="19">
    <location>
        <begin position="74"/>
        <end position="103"/>
    </location>
</feature>
<dbReference type="GO" id="GO:0006119">
    <property type="term" value="P:oxidative phosphorylation"/>
    <property type="evidence" value="ECO:0007669"/>
    <property type="project" value="UniProtKB-UniPathway"/>
</dbReference>
<feature type="transmembrane region" description="Helical" evidence="19">
    <location>
        <begin position="727"/>
        <end position="749"/>
    </location>
</feature>
<dbReference type="GO" id="GO:0046872">
    <property type="term" value="F:metal ion binding"/>
    <property type="evidence" value="ECO:0007669"/>
    <property type="project" value="UniProtKB-KW"/>
</dbReference>
<evidence type="ECO:0000256" key="13">
    <source>
        <dbReference type="ARBA" id="ARBA00022989"/>
    </source>
</evidence>
<evidence type="ECO:0000256" key="9">
    <source>
        <dbReference type="ARBA" id="ARBA00022692"/>
    </source>
</evidence>
<dbReference type="KEGG" id="dea:FPZ08_07860"/>
<sequence>MTDKAAEEKRLARVWARPRGWGYFSDVNNSVVGLWYIAAAFAFMLFGGALALIIRLQLAVPDNGLVSAETYNQLFTLHGTVMMFLFAVPIFEAVAILILPAMLGARDLPFPRLSAFGFWCFLIGGVFVCGSIFFNAAPDAGWFMYPPLSTEQSGIGADIWLLGLSFIEVASIAAAVELIVGVLKCRAPGMHINLTPPYGWYVLVVGAMILFAFPPLIAGDFLFELERAFDWPFFDVTRGGDPLLWQHLFWIFGHPEVYIIFLPAIALLAMIIPTFAQRPIAGYSWIVLSAIGTGFLSFGLWVHHMFTTGLPSISLGFFSAASEAVAIPTGIQLFVFIATVMLGNVVRTVPMLFCLGALATFIVGGLTGVMIAVAPFDFQVHDTYFIVAHLHYTLIGGMLFPVMAGVRYYYPFATGKLLSRKLGIWSFWLSFIGFNVAFLPMHLTGLLGMPRRVFTYGAERGWDTLNMISTIGAFVLAAGFLLFVWDCVRPKRGQAYAPRNVWNAGTLEWVGKVPADDYGLRSIPQINSRYPLWDDKDLLATIDEGRGLLAHAREGRRETLVTSVLDAEPVQVLRVGTPTWLPMLAAIGLGGTFIFPVWKLWWLTLGSGLFFLAVLLYWLWTGTGEIPEKQSKDIGDGRRVPLYVAGPRSTGWWAMFITMTGDLTAFLAVLFGYFFFWTIHTDFPPVGVDGPGWQWPLMAGGLTLATWTVTLGARFANAAGQVVLSRILLGAGLLGAAASGLALMAGPWTTGLDPTSHAYPAIVWGLVVWVVLHLMAGIIMQAYCLARSVFNRLTPTHDADLWNVTLYWHFTGFCALLTALVIGGFPLLQ</sequence>
<evidence type="ECO:0000256" key="8">
    <source>
        <dbReference type="ARBA" id="ARBA00022660"/>
    </source>
</evidence>
<keyword evidence="10" id="KW-0479">Metal-binding</keyword>
<keyword evidence="16 19" id="KW-0472">Membrane</keyword>
<name>A0A5B8LRF0_9HYPH</name>
<dbReference type="FunFam" id="1.20.210.10:FF:000006">
    <property type="entry name" value="Cytochrome c oxidase subunit 1"/>
    <property type="match status" value="1"/>
</dbReference>
<comment type="catalytic activity">
    <reaction evidence="17">
        <text>4 Fe(II)-[cytochrome c] + O2 + 8 H(+)(in) = 4 Fe(III)-[cytochrome c] + 2 H2O + 4 H(+)(out)</text>
        <dbReference type="Rhea" id="RHEA:11436"/>
        <dbReference type="Rhea" id="RHEA-COMP:10350"/>
        <dbReference type="Rhea" id="RHEA-COMP:14399"/>
        <dbReference type="ChEBI" id="CHEBI:15377"/>
        <dbReference type="ChEBI" id="CHEBI:15378"/>
        <dbReference type="ChEBI" id="CHEBI:15379"/>
        <dbReference type="ChEBI" id="CHEBI:29033"/>
        <dbReference type="ChEBI" id="CHEBI:29034"/>
        <dbReference type="EC" id="7.1.1.9"/>
    </reaction>
</comment>
<evidence type="ECO:0000256" key="5">
    <source>
        <dbReference type="ARBA" id="ARBA00022448"/>
    </source>
</evidence>
<evidence type="ECO:0000256" key="17">
    <source>
        <dbReference type="ARBA" id="ARBA00047816"/>
    </source>
</evidence>
<dbReference type="PROSITE" id="PS50855">
    <property type="entry name" value="COX1"/>
    <property type="match status" value="1"/>
</dbReference>
<evidence type="ECO:0000256" key="3">
    <source>
        <dbReference type="ARBA" id="ARBA00009578"/>
    </source>
</evidence>
<evidence type="ECO:0000256" key="12">
    <source>
        <dbReference type="ARBA" id="ARBA00022982"/>
    </source>
</evidence>
<keyword evidence="8 18" id="KW-0679">Respiratory chain</keyword>
<organism evidence="21 22">
    <name type="scientific">Devosia ginsengisoli</name>
    <dbReference type="NCBI Taxonomy" id="400770"/>
    <lineage>
        <taxon>Bacteria</taxon>
        <taxon>Pseudomonadati</taxon>
        <taxon>Pseudomonadota</taxon>
        <taxon>Alphaproteobacteria</taxon>
        <taxon>Hyphomicrobiales</taxon>
        <taxon>Devosiaceae</taxon>
        <taxon>Devosia</taxon>
    </lineage>
</organism>
<feature type="transmembrane region" description="Helical" evidence="19">
    <location>
        <begin position="761"/>
        <end position="785"/>
    </location>
</feature>
<feature type="transmembrane region" description="Helical" evidence="19">
    <location>
        <begin position="652"/>
        <end position="675"/>
    </location>
</feature>
<dbReference type="GO" id="GO:0022904">
    <property type="term" value="P:respiratory electron transport chain"/>
    <property type="evidence" value="ECO:0007669"/>
    <property type="project" value="InterPro"/>
</dbReference>
<dbReference type="EMBL" id="CP042304">
    <property type="protein sequence ID" value="QDZ10676.1"/>
    <property type="molecule type" value="Genomic_DNA"/>
</dbReference>
<reference evidence="21 22" key="1">
    <citation type="submission" date="2019-07" db="EMBL/GenBank/DDBJ databases">
        <title>Full genome sequence of Devosia sp. Gsoil 520.</title>
        <authorList>
            <person name="Im W.-T."/>
        </authorList>
    </citation>
    <scope>NUCLEOTIDE SEQUENCE [LARGE SCALE GENOMIC DNA]</scope>
    <source>
        <strain evidence="21 22">Gsoil 520</strain>
    </source>
</reference>
<dbReference type="EC" id="7.1.1.9" evidence="4"/>
<dbReference type="PROSITE" id="PS00077">
    <property type="entry name" value="COX1_CUB"/>
    <property type="match status" value="1"/>
</dbReference>
<feature type="transmembrane region" description="Helical" evidence="19">
    <location>
        <begin position="464"/>
        <end position="485"/>
    </location>
</feature>
<evidence type="ECO:0000256" key="18">
    <source>
        <dbReference type="RuleBase" id="RU000370"/>
    </source>
</evidence>
<dbReference type="OrthoDB" id="9803294at2"/>
<evidence type="ECO:0000313" key="21">
    <source>
        <dbReference type="EMBL" id="QDZ10676.1"/>
    </source>
</evidence>
<dbReference type="AlphaFoldDB" id="A0A5B8LRF0"/>
<evidence type="ECO:0000256" key="15">
    <source>
        <dbReference type="ARBA" id="ARBA00023008"/>
    </source>
</evidence>
<dbReference type="PRINTS" id="PR01165">
    <property type="entry name" value="CYCOXIDASEI"/>
</dbReference>
<feature type="transmembrane region" description="Helical" evidence="19">
    <location>
        <begin position="386"/>
        <end position="410"/>
    </location>
</feature>
<dbReference type="GO" id="GO:0004129">
    <property type="term" value="F:cytochrome-c oxidase activity"/>
    <property type="evidence" value="ECO:0007669"/>
    <property type="project" value="UniProtKB-EC"/>
</dbReference>
<dbReference type="InterPro" id="IPR014241">
    <property type="entry name" value="Cyt_c_oxidase_su1_bac"/>
</dbReference>
<dbReference type="GO" id="GO:0016491">
    <property type="term" value="F:oxidoreductase activity"/>
    <property type="evidence" value="ECO:0007669"/>
    <property type="project" value="UniProtKB-KW"/>
</dbReference>
<protein>
    <recommendedName>
        <fullName evidence="4">cytochrome-c oxidase</fullName>
        <ecNumber evidence="4">7.1.1.9</ecNumber>
    </recommendedName>
</protein>
<evidence type="ECO:0000256" key="14">
    <source>
        <dbReference type="ARBA" id="ARBA00023004"/>
    </source>
</evidence>
<feature type="transmembrane region" description="Helical" evidence="19">
    <location>
        <begin position="352"/>
        <end position="374"/>
    </location>
</feature>
<keyword evidence="9 18" id="KW-0812">Transmembrane</keyword>
<feature type="transmembrane region" description="Helical" evidence="19">
    <location>
        <begin position="422"/>
        <end position="444"/>
    </location>
</feature>
<evidence type="ECO:0000256" key="19">
    <source>
        <dbReference type="SAM" id="Phobius"/>
    </source>
</evidence>
<dbReference type="InterPro" id="IPR035973">
    <property type="entry name" value="Cyt_c_oxidase_su3-like_sf"/>
</dbReference>
<feature type="transmembrane region" description="Helical" evidence="19">
    <location>
        <begin position="283"/>
        <end position="304"/>
    </location>
</feature>
<dbReference type="PANTHER" id="PTHR10422">
    <property type="entry name" value="CYTOCHROME C OXIDASE SUBUNIT 1"/>
    <property type="match status" value="1"/>
</dbReference>
<comment type="subcellular location">
    <subcellularLocation>
        <location evidence="1">Cell membrane</location>
        <topology evidence="1">Multi-pass membrane protein</topology>
    </subcellularLocation>
</comment>
<evidence type="ECO:0000256" key="16">
    <source>
        <dbReference type="ARBA" id="ARBA00023136"/>
    </source>
</evidence>
<feature type="transmembrane region" description="Helical" evidence="19">
    <location>
        <begin position="257"/>
        <end position="276"/>
    </location>
</feature>
<keyword evidence="5 18" id="KW-0813">Transport</keyword>
<evidence type="ECO:0000259" key="20">
    <source>
        <dbReference type="PROSITE" id="PS50855"/>
    </source>
</evidence>
<keyword evidence="6" id="KW-1003">Cell membrane</keyword>
<feature type="transmembrane region" description="Helical" evidence="19">
    <location>
        <begin position="601"/>
        <end position="620"/>
    </location>
</feature>
<dbReference type="Proteomes" id="UP000315364">
    <property type="component" value="Chromosome"/>
</dbReference>
<keyword evidence="15" id="KW-0186">Copper</keyword>
<feature type="transmembrane region" description="Helical" evidence="19">
    <location>
        <begin position="200"/>
        <end position="223"/>
    </location>
</feature>
<feature type="transmembrane region" description="Helical" evidence="19">
    <location>
        <begin position="324"/>
        <end position="345"/>
    </location>
</feature>
<evidence type="ECO:0000313" key="22">
    <source>
        <dbReference type="Proteomes" id="UP000315364"/>
    </source>
</evidence>
<evidence type="ECO:0000256" key="6">
    <source>
        <dbReference type="ARBA" id="ARBA00022475"/>
    </source>
</evidence>
<proteinExistence type="inferred from homology"/>
<dbReference type="SUPFAM" id="SSF81452">
    <property type="entry name" value="Cytochrome c oxidase subunit III-like"/>
    <property type="match status" value="1"/>
</dbReference>
<dbReference type="GO" id="GO:0015990">
    <property type="term" value="P:electron transport coupled proton transport"/>
    <property type="evidence" value="ECO:0007669"/>
    <property type="project" value="InterPro"/>
</dbReference>
<dbReference type="Gene3D" id="1.20.120.80">
    <property type="entry name" value="Cytochrome c oxidase, subunit III, four-helix bundle"/>
    <property type="match status" value="1"/>
</dbReference>
<dbReference type="InterPro" id="IPR013833">
    <property type="entry name" value="Cyt_c_oxidase_su3_a-hlx"/>
</dbReference>
<keyword evidence="7 18" id="KW-0349">Heme</keyword>
<evidence type="ECO:0000256" key="2">
    <source>
        <dbReference type="ARBA" id="ARBA00004673"/>
    </source>
</evidence>
<keyword evidence="11" id="KW-1278">Translocase</keyword>
<dbReference type="InterPro" id="IPR036927">
    <property type="entry name" value="Cyt_c_oxase-like_su1_sf"/>
</dbReference>
<dbReference type="UniPathway" id="UPA00705"/>
<evidence type="ECO:0000256" key="11">
    <source>
        <dbReference type="ARBA" id="ARBA00022967"/>
    </source>
</evidence>
<dbReference type="Pfam" id="PF00115">
    <property type="entry name" value="COX1"/>
    <property type="match status" value="1"/>
</dbReference>
<dbReference type="NCBIfam" id="TIGR02891">
    <property type="entry name" value="CtaD_CoxA"/>
    <property type="match status" value="1"/>
</dbReference>
<keyword evidence="13 19" id="KW-1133">Transmembrane helix</keyword>
<keyword evidence="21" id="KW-0560">Oxidoreductase</keyword>
<dbReference type="PANTHER" id="PTHR10422:SF35">
    <property type="entry name" value="CYTOCHROME BO(3) UBIQUINOL OXIDASE SUBUNIT 1"/>
    <property type="match status" value="1"/>
</dbReference>
<feature type="domain" description="Cytochrome oxidase subunit I profile" evidence="20">
    <location>
        <begin position="15"/>
        <end position="527"/>
    </location>
</feature>
<keyword evidence="12 18" id="KW-0249">Electron transport</keyword>
<evidence type="ECO:0000256" key="10">
    <source>
        <dbReference type="ARBA" id="ARBA00022723"/>
    </source>
</evidence>
<dbReference type="InterPro" id="IPR023616">
    <property type="entry name" value="Cyt_c_oxase-like_su1_dom"/>
</dbReference>
<accession>A0A5B8LRF0</accession>
<dbReference type="RefSeq" id="WP_146289462.1">
    <property type="nucleotide sequence ID" value="NZ_CP042304.1"/>
</dbReference>
<comment type="similarity">
    <text evidence="3 18">Belongs to the heme-copper respiratory oxidase family.</text>
</comment>
<dbReference type="SUPFAM" id="SSF81442">
    <property type="entry name" value="Cytochrome c oxidase subunit I-like"/>
    <property type="match status" value="1"/>
</dbReference>
<feature type="transmembrane region" description="Helical" evidence="19">
    <location>
        <begin position="34"/>
        <end position="54"/>
    </location>
</feature>
<evidence type="ECO:0000256" key="4">
    <source>
        <dbReference type="ARBA" id="ARBA00012949"/>
    </source>
</evidence>
<feature type="transmembrane region" description="Helical" evidence="19">
    <location>
        <begin position="115"/>
        <end position="137"/>
    </location>
</feature>
<feature type="transmembrane region" description="Helical" evidence="19">
    <location>
        <begin position="157"/>
        <end position="180"/>
    </location>
</feature>
<comment type="pathway">
    <text evidence="2">Energy metabolism; oxidative phosphorylation.</text>
</comment>
<gene>
    <name evidence="21" type="primary">ctaD</name>
    <name evidence="21" type="ORF">FPZ08_07860</name>
</gene>
<keyword evidence="14" id="KW-0408">Iron</keyword>
<dbReference type="InterPro" id="IPR000883">
    <property type="entry name" value="Cyt_C_Oxase_1"/>
</dbReference>
<feature type="transmembrane region" description="Helical" evidence="19">
    <location>
        <begin position="695"/>
        <end position="715"/>
    </location>
</feature>
<evidence type="ECO:0000256" key="7">
    <source>
        <dbReference type="ARBA" id="ARBA00022617"/>
    </source>
</evidence>
<dbReference type="InterPro" id="IPR023615">
    <property type="entry name" value="Cyt_c_Oxase_su1_BS"/>
</dbReference>
<dbReference type="Gene3D" id="1.20.210.10">
    <property type="entry name" value="Cytochrome c oxidase-like, subunit I domain"/>
    <property type="match status" value="1"/>
</dbReference>
<feature type="transmembrane region" description="Helical" evidence="19">
    <location>
        <begin position="579"/>
        <end position="595"/>
    </location>
</feature>
<feature type="transmembrane region" description="Helical" evidence="19">
    <location>
        <begin position="806"/>
        <end position="828"/>
    </location>
</feature>
<evidence type="ECO:0000256" key="1">
    <source>
        <dbReference type="ARBA" id="ARBA00004651"/>
    </source>
</evidence>
<dbReference type="GO" id="GO:0005886">
    <property type="term" value="C:plasma membrane"/>
    <property type="evidence" value="ECO:0007669"/>
    <property type="project" value="UniProtKB-SubCell"/>
</dbReference>
<dbReference type="GO" id="GO:0020037">
    <property type="term" value="F:heme binding"/>
    <property type="evidence" value="ECO:0007669"/>
    <property type="project" value="InterPro"/>
</dbReference>